<dbReference type="GO" id="GO:0016491">
    <property type="term" value="F:oxidoreductase activity"/>
    <property type="evidence" value="ECO:0007669"/>
    <property type="project" value="InterPro"/>
</dbReference>
<dbReference type="InterPro" id="IPR036291">
    <property type="entry name" value="NAD(P)-bd_dom_sf"/>
</dbReference>
<dbReference type="Gene3D" id="3.40.50.720">
    <property type="entry name" value="NAD(P)-binding Rossmann-like Domain"/>
    <property type="match status" value="1"/>
</dbReference>
<dbReference type="SMART" id="SM00829">
    <property type="entry name" value="PKS_ER"/>
    <property type="match status" value="1"/>
</dbReference>
<dbReference type="InterPro" id="IPR011032">
    <property type="entry name" value="GroES-like_sf"/>
</dbReference>
<proteinExistence type="predicted"/>
<evidence type="ECO:0000313" key="2">
    <source>
        <dbReference type="EMBL" id="WEW61145.1"/>
    </source>
</evidence>
<accession>A0AAF0DQK1</accession>
<dbReference type="AlphaFoldDB" id="A0AAF0DQK1"/>
<keyword evidence="3" id="KW-1185">Reference proteome</keyword>
<protein>
    <recommendedName>
        <fullName evidence="1">Enoyl reductase (ER) domain-containing protein</fullName>
    </recommendedName>
</protein>
<evidence type="ECO:0000313" key="3">
    <source>
        <dbReference type="Proteomes" id="UP001219355"/>
    </source>
</evidence>
<dbReference type="Gene3D" id="3.90.180.10">
    <property type="entry name" value="Medium-chain alcohol dehydrogenases, catalytic domain"/>
    <property type="match status" value="1"/>
</dbReference>
<reference evidence="2" key="1">
    <citation type="submission" date="2023-03" db="EMBL/GenBank/DDBJ databases">
        <title>Emydomyces testavorans Genome Sequence.</title>
        <authorList>
            <person name="Hoyer L."/>
        </authorList>
    </citation>
    <scope>NUCLEOTIDE SEQUENCE</scope>
    <source>
        <strain evidence="2">16-2883</strain>
    </source>
</reference>
<dbReference type="CDD" id="cd08267">
    <property type="entry name" value="MDR1"/>
    <property type="match status" value="1"/>
</dbReference>
<dbReference type="InterPro" id="IPR020843">
    <property type="entry name" value="ER"/>
</dbReference>
<dbReference type="Pfam" id="PF13602">
    <property type="entry name" value="ADH_zinc_N_2"/>
    <property type="match status" value="1"/>
</dbReference>
<dbReference type="InterPro" id="IPR050700">
    <property type="entry name" value="YIM1/Zinc_Alcohol_DH_Fams"/>
</dbReference>
<dbReference type="EMBL" id="CP120630">
    <property type="protein sequence ID" value="WEW61145.1"/>
    <property type="molecule type" value="Genomic_DNA"/>
</dbReference>
<dbReference type="SUPFAM" id="SSF51735">
    <property type="entry name" value="NAD(P)-binding Rossmann-fold domains"/>
    <property type="match status" value="1"/>
</dbReference>
<dbReference type="PANTHER" id="PTHR11695">
    <property type="entry name" value="ALCOHOL DEHYDROGENASE RELATED"/>
    <property type="match status" value="1"/>
</dbReference>
<dbReference type="Pfam" id="PF08240">
    <property type="entry name" value="ADH_N"/>
    <property type="match status" value="1"/>
</dbReference>
<dbReference type="PANTHER" id="PTHR11695:SF294">
    <property type="entry name" value="RETICULON-4-INTERACTING PROTEIN 1, MITOCHONDRIAL"/>
    <property type="match status" value="1"/>
</dbReference>
<gene>
    <name evidence="2" type="ORF">PRK78_006635</name>
</gene>
<dbReference type="InterPro" id="IPR013154">
    <property type="entry name" value="ADH-like_N"/>
</dbReference>
<feature type="domain" description="Enoyl reductase (ER)" evidence="1">
    <location>
        <begin position="21"/>
        <end position="369"/>
    </location>
</feature>
<sequence length="381" mass="40995">MEPPPIVPASMRAVMQHGRGSPCKVLSLRDAPVPSLSTDTSVLVRVSHVALHPGTVIMMHLVPALFRRFPAIAETDFSGVVVKAGAKVTTLPAENSNSRSFPVGTPVFGSFQVPVHVRSGQGALAEYVAIESSSVTRKPSNVSFTEASALSVSLHTAITLVDAAKLPPKSKILINAPCGGVGHFATQLLRHRDPGGHIVGICSGTKEALAKELGCDEVIDYKSFPTSKHKTLTQYLTSHYGSTEEDKFDTIFDAYGSQDLWESSSGYLKSGRDHAYVTVGPKASCAYSAMPGFFWKVIKNTLWPVWLGGVPRTYKQISAFLDTDGLEKCREVATEGLVKVHVGGVWGIDQTTLAYKEFSDGHAEGKLVLEVWNPERTASDS</sequence>
<evidence type="ECO:0000259" key="1">
    <source>
        <dbReference type="SMART" id="SM00829"/>
    </source>
</evidence>
<name>A0AAF0DQK1_9EURO</name>
<dbReference type="GO" id="GO:0005739">
    <property type="term" value="C:mitochondrion"/>
    <property type="evidence" value="ECO:0007669"/>
    <property type="project" value="TreeGrafter"/>
</dbReference>
<dbReference type="SUPFAM" id="SSF50129">
    <property type="entry name" value="GroES-like"/>
    <property type="match status" value="1"/>
</dbReference>
<organism evidence="2 3">
    <name type="scientific">Emydomyces testavorans</name>
    <dbReference type="NCBI Taxonomy" id="2070801"/>
    <lineage>
        <taxon>Eukaryota</taxon>
        <taxon>Fungi</taxon>
        <taxon>Dikarya</taxon>
        <taxon>Ascomycota</taxon>
        <taxon>Pezizomycotina</taxon>
        <taxon>Eurotiomycetes</taxon>
        <taxon>Eurotiomycetidae</taxon>
        <taxon>Onygenales</taxon>
        <taxon>Nannizziopsiaceae</taxon>
        <taxon>Emydomyces</taxon>
    </lineage>
</organism>
<dbReference type="Proteomes" id="UP001219355">
    <property type="component" value="Chromosome 4"/>
</dbReference>